<dbReference type="InterPro" id="IPR003141">
    <property type="entry name" value="Pol/His_phosphatase_N"/>
</dbReference>
<sequence>MASQIYFKGTRWLKCDLHLHTTESVCFRDQTVSPEQWVQKAIDQGLNCVAVTDHNSGNAIDQIKNAATGTGLVIFPGVEITCDTSKIHLLILFDVEKTTADVNDFLIRCGISRSDFANAEAFTSMNIFDVADIANEEGALIIPAHVDEFNGLGDVSVANLEKFYALGYINAVQVVHKEFLNQSLSTTENTELRDSLNEYYSQPTPRIDDTTIKKWFTAAKYAVSSKLAVLTFSDNPHDSGDSKHGLDGIGSRYTWIKMDEQPTLEGLRQAILMPKFRIRNDFSYQQHPYEAPDLWIRSIMITGSHVTHASIPLHIEFNPQLTTIIGGRGSGKSSILRFIRGLFNRTLDISGLNEIISDHNGFYKKFDSKTEKGVIKEGTIIVVEFVRNRILHKITATDITDSSRQTISIKKYDQVTSAWLPESAEGYIDFLKYEHYSQKQIYEIAQKPNSLRERIDRSVEGLEDIKNERDVLRLSFLEKSAAIRTKQEQIAGKGRLQTEITDLTDQISLYQQSGIATLLIDKEKFSTQKRLINDFVNEAQTKEGLLEEAAEDIVVDNIQFDSFEASESTELEQLSQAVVNGYNAIKVELIALQQRAVQLKSTFEIALTSSSWANSLRANESDFEAKKAELAEQGMNDLTRFEALTEARTIKSAELERLTEIETSLSVEMTEREGIKTDFFAKTREIFQARKDHVENLMQDDKINVTIIPFRDKGDFVVRLRGILQKPTGFESDIDQLVKIAFTGVTEQKMVTVKQAIVDSKAGLVVTGISGYFRNLAADLTESQMDEVELFWPEDEISIKYKPSGSSALKPLSTASAGQKTTAILTIILSQGTMPLLLDQPEDDLDNRLVYELIVDRLNQAKEHRQIIVVTHNANIPVNGDAEYIHSMDSESKKLSVLQSGTVEDRVIKKEICDVMEGTEYAFNMRSKRYKSII</sequence>
<dbReference type="AlphaFoldDB" id="A0A521DRM2"/>
<dbReference type="SMART" id="SM00481">
    <property type="entry name" value="POLIIIAc"/>
    <property type="match status" value="1"/>
</dbReference>
<dbReference type="InterPro" id="IPR004013">
    <property type="entry name" value="PHP_dom"/>
</dbReference>
<dbReference type="InterPro" id="IPR027417">
    <property type="entry name" value="P-loop_NTPase"/>
</dbReference>
<dbReference type="SUPFAM" id="SSF52540">
    <property type="entry name" value="P-loop containing nucleoside triphosphate hydrolases"/>
    <property type="match status" value="1"/>
</dbReference>
<dbReference type="GO" id="GO:0004534">
    <property type="term" value="F:5'-3' RNA exonuclease activity"/>
    <property type="evidence" value="ECO:0007669"/>
    <property type="project" value="TreeGrafter"/>
</dbReference>
<dbReference type="Pfam" id="PF13476">
    <property type="entry name" value="AAA_23"/>
    <property type="match status" value="1"/>
</dbReference>
<dbReference type="RefSeq" id="WP_056095370.1">
    <property type="nucleotide sequence ID" value="NZ_CBCSJO010000006.1"/>
</dbReference>
<feature type="domain" description="Polymerase/histidinol phosphatase N-terminal" evidence="1">
    <location>
        <begin position="15"/>
        <end position="84"/>
    </location>
</feature>
<dbReference type="Proteomes" id="UP000320300">
    <property type="component" value="Unassembled WGS sequence"/>
</dbReference>
<organism evidence="2 3">
    <name type="scientific">Pedobacter westerhofensis</name>
    <dbReference type="NCBI Taxonomy" id="425512"/>
    <lineage>
        <taxon>Bacteria</taxon>
        <taxon>Pseudomonadati</taxon>
        <taxon>Bacteroidota</taxon>
        <taxon>Sphingobacteriia</taxon>
        <taxon>Sphingobacteriales</taxon>
        <taxon>Sphingobacteriaceae</taxon>
        <taxon>Pedobacter</taxon>
    </lineage>
</organism>
<dbReference type="NCBIfam" id="NF045780">
    <property type="entry name" value="TrlF_fam_ATP"/>
    <property type="match status" value="1"/>
</dbReference>
<dbReference type="InterPro" id="IPR052018">
    <property type="entry name" value="PHP_domain"/>
</dbReference>
<evidence type="ECO:0000313" key="2">
    <source>
        <dbReference type="EMBL" id="SMO74225.1"/>
    </source>
</evidence>
<dbReference type="Pfam" id="PF02811">
    <property type="entry name" value="PHP"/>
    <property type="match status" value="1"/>
</dbReference>
<dbReference type="GO" id="GO:0016887">
    <property type="term" value="F:ATP hydrolysis activity"/>
    <property type="evidence" value="ECO:0007669"/>
    <property type="project" value="InterPro"/>
</dbReference>
<dbReference type="InterPro" id="IPR038729">
    <property type="entry name" value="Rad50/SbcC_AAA"/>
</dbReference>
<dbReference type="GO" id="GO:0006302">
    <property type="term" value="P:double-strand break repair"/>
    <property type="evidence" value="ECO:0007669"/>
    <property type="project" value="InterPro"/>
</dbReference>
<dbReference type="Gene3D" id="3.40.50.300">
    <property type="entry name" value="P-loop containing nucleotide triphosphate hydrolases"/>
    <property type="match status" value="2"/>
</dbReference>
<evidence type="ECO:0000259" key="1">
    <source>
        <dbReference type="SMART" id="SM00481"/>
    </source>
</evidence>
<dbReference type="InterPro" id="IPR054787">
    <property type="entry name" value="TrlF_ATPase"/>
</dbReference>
<name>A0A521DRM2_9SPHI</name>
<accession>A0A521DRM2</accession>
<dbReference type="EMBL" id="FXTN01000006">
    <property type="protein sequence ID" value="SMO74225.1"/>
    <property type="molecule type" value="Genomic_DNA"/>
</dbReference>
<dbReference type="InterPro" id="IPR016195">
    <property type="entry name" value="Pol/histidinol_Pase-like"/>
</dbReference>
<protein>
    <submittedName>
        <fullName evidence="2">AAA domain-containing protein</fullName>
    </submittedName>
</protein>
<dbReference type="GO" id="GO:0035312">
    <property type="term" value="F:5'-3' DNA exonuclease activity"/>
    <property type="evidence" value="ECO:0007669"/>
    <property type="project" value="TreeGrafter"/>
</dbReference>
<dbReference type="Gene3D" id="3.20.20.140">
    <property type="entry name" value="Metal-dependent hydrolases"/>
    <property type="match status" value="1"/>
</dbReference>
<proteinExistence type="predicted"/>
<dbReference type="PANTHER" id="PTHR42924">
    <property type="entry name" value="EXONUCLEASE"/>
    <property type="match status" value="1"/>
</dbReference>
<gene>
    <name evidence="2" type="ORF">SAMN06265348_106105</name>
</gene>
<dbReference type="SUPFAM" id="SSF89550">
    <property type="entry name" value="PHP domain-like"/>
    <property type="match status" value="1"/>
</dbReference>
<evidence type="ECO:0000313" key="3">
    <source>
        <dbReference type="Proteomes" id="UP000320300"/>
    </source>
</evidence>
<dbReference type="PANTHER" id="PTHR42924:SF3">
    <property type="entry name" value="POLYMERASE_HISTIDINOL PHOSPHATASE N-TERMINAL DOMAIN-CONTAINING PROTEIN"/>
    <property type="match status" value="1"/>
</dbReference>
<reference evidence="2 3" key="1">
    <citation type="submission" date="2017-05" db="EMBL/GenBank/DDBJ databases">
        <authorList>
            <person name="Varghese N."/>
            <person name="Submissions S."/>
        </authorList>
    </citation>
    <scope>NUCLEOTIDE SEQUENCE [LARGE SCALE GENOMIC DNA]</scope>
    <source>
        <strain evidence="2 3">DSM 19036</strain>
    </source>
</reference>
<dbReference type="OrthoDB" id="9791620at2"/>
<keyword evidence="3" id="KW-1185">Reference proteome</keyword>